<feature type="domain" description="DUF6531" evidence="3">
    <location>
        <begin position="115"/>
        <end position="186"/>
    </location>
</feature>
<dbReference type="InterPro" id="IPR022385">
    <property type="entry name" value="Rhs_assc_core"/>
</dbReference>
<dbReference type="EMBL" id="SDIF01000130">
    <property type="protein sequence ID" value="RXS59752.1"/>
    <property type="molecule type" value="Genomic_DNA"/>
</dbReference>
<feature type="compositionally biased region" description="Basic and acidic residues" evidence="2">
    <location>
        <begin position="89"/>
        <end position="112"/>
    </location>
</feature>
<accession>A0A4Q1QXK0</accession>
<comment type="caution">
    <text evidence="5">The sequence shown here is derived from an EMBL/GenBank/DDBJ whole genome shotgun (WGS) entry which is preliminary data.</text>
</comment>
<feature type="region of interest" description="Disordered" evidence="2">
    <location>
        <begin position="1231"/>
        <end position="1273"/>
    </location>
</feature>
<protein>
    <submittedName>
        <fullName evidence="5">RHS repeat protein</fullName>
    </submittedName>
</protein>
<dbReference type="NCBIfam" id="TIGR01643">
    <property type="entry name" value="YD_repeat_2x"/>
    <property type="match status" value="11"/>
</dbReference>
<dbReference type="NCBIfam" id="TIGR03696">
    <property type="entry name" value="Rhs_assc_core"/>
    <property type="match status" value="1"/>
</dbReference>
<keyword evidence="6" id="KW-1185">Reference proteome</keyword>
<evidence type="ECO:0000313" key="6">
    <source>
        <dbReference type="Proteomes" id="UP000289482"/>
    </source>
</evidence>
<dbReference type="PANTHER" id="PTHR32305">
    <property type="match status" value="1"/>
</dbReference>
<feature type="domain" description="Teneurin-like YD-shell" evidence="4">
    <location>
        <begin position="574"/>
        <end position="713"/>
    </location>
</feature>
<dbReference type="InterPro" id="IPR045351">
    <property type="entry name" value="DUF6531"/>
</dbReference>
<dbReference type="AlphaFoldDB" id="A0A4Q1QXK0"/>
<organism evidence="5 6">
    <name type="scientific">Streptomyces sioyaensis</name>
    <dbReference type="NCBI Taxonomy" id="67364"/>
    <lineage>
        <taxon>Bacteria</taxon>
        <taxon>Bacillati</taxon>
        <taxon>Actinomycetota</taxon>
        <taxon>Actinomycetes</taxon>
        <taxon>Kitasatosporales</taxon>
        <taxon>Streptomycetaceae</taxon>
        <taxon>Streptomyces</taxon>
    </lineage>
</organism>
<feature type="region of interest" description="Disordered" evidence="2">
    <location>
        <begin position="64"/>
        <end position="116"/>
    </location>
</feature>
<dbReference type="InterPro" id="IPR050708">
    <property type="entry name" value="T6SS_VgrG/RHS"/>
</dbReference>
<proteinExistence type="predicted"/>
<dbReference type="RefSeq" id="WP_129250683.1">
    <property type="nucleotide sequence ID" value="NZ_JABZEL010000017.1"/>
</dbReference>
<evidence type="ECO:0000256" key="2">
    <source>
        <dbReference type="SAM" id="MobiDB-lite"/>
    </source>
</evidence>
<reference evidence="5 6" key="1">
    <citation type="submission" date="2019-01" db="EMBL/GenBank/DDBJ databases">
        <title>Draft genome sequences of the type strain Streptomyces sioyaensis DSM 40032 and its novel strain, TM32, a thermotolerant antibiotics-producing actinobacterium.</title>
        <authorList>
            <person name="Nakaew N."/>
            <person name="Lumyong S."/>
            <person name="Sloan W.T."/>
            <person name="Sungthong R."/>
        </authorList>
    </citation>
    <scope>NUCLEOTIDE SEQUENCE [LARGE SCALE GENOMIC DNA]</scope>
    <source>
        <strain evidence="5 6">DSM 40032</strain>
    </source>
</reference>
<dbReference type="PANTHER" id="PTHR32305:SF15">
    <property type="entry name" value="PROTEIN RHSA-RELATED"/>
    <property type="match status" value="1"/>
</dbReference>
<feature type="compositionally biased region" description="Basic residues" evidence="2">
    <location>
        <begin position="1257"/>
        <end position="1273"/>
    </location>
</feature>
<evidence type="ECO:0000259" key="3">
    <source>
        <dbReference type="Pfam" id="PF20148"/>
    </source>
</evidence>
<gene>
    <name evidence="5" type="ORF">EST54_29025</name>
</gene>
<dbReference type="Pfam" id="PF05593">
    <property type="entry name" value="RHS_repeat"/>
    <property type="match status" value="5"/>
</dbReference>
<evidence type="ECO:0000256" key="1">
    <source>
        <dbReference type="ARBA" id="ARBA00022737"/>
    </source>
</evidence>
<dbReference type="InterPro" id="IPR031325">
    <property type="entry name" value="RHS_repeat"/>
</dbReference>
<dbReference type="Gene3D" id="2.180.10.10">
    <property type="entry name" value="RHS repeat-associated core"/>
    <property type="match status" value="4"/>
</dbReference>
<dbReference type="Pfam" id="PF25023">
    <property type="entry name" value="TEN_YD-shell"/>
    <property type="match status" value="2"/>
</dbReference>
<dbReference type="Pfam" id="PF20148">
    <property type="entry name" value="DUF6531"/>
    <property type="match status" value="1"/>
</dbReference>
<evidence type="ECO:0000259" key="4">
    <source>
        <dbReference type="Pfam" id="PF25023"/>
    </source>
</evidence>
<feature type="domain" description="Teneurin-like YD-shell" evidence="4">
    <location>
        <begin position="904"/>
        <end position="1108"/>
    </location>
</feature>
<feature type="compositionally biased region" description="Gly residues" evidence="2">
    <location>
        <begin position="76"/>
        <end position="87"/>
    </location>
</feature>
<dbReference type="InterPro" id="IPR006530">
    <property type="entry name" value="YD"/>
</dbReference>
<evidence type="ECO:0000313" key="5">
    <source>
        <dbReference type="EMBL" id="RXS59752.1"/>
    </source>
</evidence>
<keyword evidence="1" id="KW-0677">Repeat</keyword>
<dbReference type="Proteomes" id="UP000289482">
    <property type="component" value="Unassembled WGS sequence"/>
</dbReference>
<sequence>MSNRIVKALEDGAEKLGKTLAKDASKAVQDLYHGAGDRLKKVATNHAENDAKHAAELNKLLKGNKHDMPHAPHTTSGGGRHGSGGASRGARDEAESGHANDKTRRDESKCTDGTDPVDLASGKVFLSQSDITLPGALPLTFTRKYESSTRIGRYIGPSWSSTVDQHLEIDDDEVIFVTETGMLLRYPVPETGERVLPQDGPRWPLMRTVQGDWAVNDPETGQTRYFSDALHAPGTALPDEITDRNGHRITFDYADETGIPYAIRHSAGYELKLTCDEEGRLTALHLVGAAEGGSDQLIRSYEHDQAGDLIAVTNSTGAVTRFEYDTEHRMTAWADSNDSRYEYTYDHRHRCTSQSGAEGHVANRFAYSEPDAENDHRTTTLIDGQGAVTRYLINDRLQVVAITDPLGNTSRTTYDTHDNPLQITDPLNGMTHLTHDEGGHLLSVIRPDGSTTSASYTDLGLPAEVTSADGQIVRQEYDTKGNRIAVTDPAGHTTRFAHDNYGHVTSVTDPLGNVTRIECDMAGLPLTVTDPLGAVTHFGRDRFGRTTSVTDPLGHITRYRWTPEGLLAHRLNPDTSEESWTYDGEGNCTSHTDPMGRTTTYEYGHFDQLKARTDPDGARHQFVHDTALQLREVINPQGLTWRYEYDAAGRLISETDFDARTHTYSYDAADRLTSRTTPLGHAIHFTYDALGRTATKVVDGEVTTYHYDAAGRATQIIGPDSALSYHHDEFGRVVAETVNGRTTTFAYDALGRRISRTTPTGAVSRWTYDAAGQRTGLDVSGRTLTFVHDALGQELSRTLGDITVAHSFDAAGRLTGQHVTSGAETVQHRRYTYRADGHLTGIDDHLNGGRRFELDTGGRVTTVSAHNWTETYAYDTAGNQTHAAWPDRHPVAEARGERTYTGTRLDRAGGIRYEYDAAGRTILRQKTRLSRKADTWRYTWDTNDRLIGCTTPDGTCWKYTYDPLGRRSSKQRLAEDQQTVVERVDFTWDGATLCEQTTTSGLTLTWDHQGFVPLVQRERKHLSDTQVDERFFAIVTDIIGTPTELLDEQGHIAARTRTTLWGSTTWSADATAHTPLRFPGQYFDPETQLHHNYFRTYDPETARYLTPDPLGLGPAPNPAAYVINPHTWSDPFGLSPEGEHEWADPADINFSQRTVSPHDYADRMRAGEWDWKRPGAGLTVMEVDGQLVSYDNRRLDAAREIGEPVTIHRVNPNDPYPPSPNGVTWKEAFRKRMNSGLNRDAQGNPVPPTGLTERPPHTHVSKRKKKSGCKKKN</sequence>
<dbReference type="InterPro" id="IPR056823">
    <property type="entry name" value="TEN-like_YD-shell"/>
</dbReference>
<name>A0A4Q1QXK0_9ACTN</name>
<dbReference type="GeneID" id="95781939"/>